<sequence>MASRYLSEELVIEILSRLPVKSLMRFKCVCKTWCSLTTNPSLIAAHLNNNTDRTISWNGNTKGLIVGSDDFHVFPNCIRNLQPVNLKFGFKRKPGSVLGSIHVGLNDCILGFGFDMKTGNFKVVKAVRFWDEGSIENGIIDEVVVSFDIGEEVLNVTVLPKDYPRVMAPTFGKFTCNLTLVKGSLAIICSFFEERHSRLEVWVMKNYEVDESWSLELSVGPDRGLHTSLGFWNDNELLILRNPGLLFLERDGSAFLHNPVTKQARDLCISGEPNFIYKESLVSVEGGNIGN</sequence>
<comment type="caution">
    <text evidence="2">The sequence shown here is derived from an EMBL/GenBank/DDBJ whole genome shotgun (WGS) entry which is preliminary data.</text>
</comment>
<accession>A0A4V3WQL5</accession>
<dbReference type="SMART" id="SM00256">
    <property type="entry name" value="FBOX"/>
    <property type="match status" value="1"/>
</dbReference>
<dbReference type="Gene3D" id="1.20.1280.50">
    <property type="match status" value="1"/>
</dbReference>
<organism evidence="2 3">
    <name type="scientific">Camellia sinensis var. sinensis</name>
    <name type="common">China tea</name>
    <dbReference type="NCBI Taxonomy" id="542762"/>
    <lineage>
        <taxon>Eukaryota</taxon>
        <taxon>Viridiplantae</taxon>
        <taxon>Streptophyta</taxon>
        <taxon>Embryophyta</taxon>
        <taxon>Tracheophyta</taxon>
        <taxon>Spermatophyta</taxon>
        <taxon>Magnoliopsida</taxon>
        <taxon>eudicotyledons</taxon>
        <taxon>Gunneridae</taxon>
        <taxon>Pentapetalae</taxon>
        <taxon>asterids</taxon>
        <taxon>Ericales</taxon>
        <taxon>Theaceae</taxon>
        <taxon>Camellia</taxon>
    </lineage>
</organism>
<keyword evidence="3" id="KW-1185">Reference proteome</keyword>
<dbReference type="CDD" id="cd22157">
    <property type="entry name" value="F-box_AtFBW1-like"/>
    <property type="match status" value="1"/>
</dbReference>
<feature type="domain" description="F-box" evidence="1">
    <location>
        <begin position="6"/>
        <end position="46"/>
    </location>
</feature>
<evidence type="ECO:0000313" key="3">
    <source>
        <dbReference type="Proteomes" id="UP000306102"/>
    </source>
</evidence>
<reference evidence="2 3" key="1">
    <citation type="journal article" date="2018" name="Proc. Natl. Acad. Sci. U.S.A.">
        <title>Draft genome sequence of Camellia sinensis var. sinensis provides insights into the evolution of the tea genome and tea quality.</title>
        <authorList>
            <person name="Wei C."/>
            <person name="Yang H."/>
            <person name="Wang S."/>
            <person name="Zhao J."/>
            <person name="Liu C."/>
            <person name="Gao L."/>
            <person name="Xia E."/>
            <person name="Lu Y."/>
            <person name="Tai Y."/>
            <person name="She G."/>
            <person name="Sun J."/>
            <person name="Cao H."/>
            <person name="Tong W."/>
            <person name="Gao Q."/>
            <person name="Li Y."/>
            <person name="Deng W."/>
            <person name="Jiang X."/>
            <person name="Wang W."/>
            <person name="Chen Q."/>
            <person name="Zhang S."/>
            <person name="Li H."/>
            <person name="Wu J."/>
            <person name="Wang P."/>
            <person name="Li P."/>
            <person name="Shi C."/>
            <person name="Zheng F."/>
            <person name="Jian J."/>
            <person name="Huang B."/>
            <person name="Shan D."/>
            <person name="Shi M."/>
            <person name="Fang C."/>
            <person name="Yue Y."/>
            <person name="Li F."/>
            <person name="Li D."/>
            <person name="Wei S."/>
            <person name="Han B."/>
            <person name="Jiang C."/>
            <person name="Yin Y."/>
            <person name="Xia T."/>
            <person name="Zhang Z."/>
            <person name="Bennetzen J.L."/>
            <person name="Zhao S."/>
            <person name="Wan X."/>
        </authorList>
    </citation>
    <scope>NUCLEOTIDE SEQUENCE [LARGE SCALE GENOMIC DNA]</scope>
    <source>
        <strain evidence="3">cv. Shuchazao</strain>
        <tissue evidence="2">Leaf</tissue>
    </source>
</reference>
<protein>
    <recommendedName>
        <fullName evidence="1">F-box domain-containing protein</fullName>
    </recommendedName>
</protein>
<dbReference type="EMBL" id="SDRB02001765">
    <property type="protein sequence ID" value="THG20697.1"/>
    <property type="molecule type" value="Genomic_DNA"/>
</dbReference>
<gene>
    <name evidence="2" type="ORF">TEA_005804</name>
</gene>
<evidence type="ECO:0000259" key="1">
    <source>
        <dbReference type="SMART" id="SM00256"/>
    </source>
</evidence>
<dbReference type="Pfam" id="PF00646">
    <property type="entry name" value="F-box"/>
    <property type="match status" value="1"/>
</dbReference>
<dbReference type="Proteomes" id="UP000306102">
    <property type="component" value="Unassembled WGS sequence"/>
</dbReference>
<dbReference type="PANTHER" id="PTHR31111">
    <property type="entry name" value="BNAA05G37150D PROTEIN-RELATED"/>
    <property type="match status" value="1"/>
</dbReference>
<dbReference type="InterPro" id="IPR001810">
    <property type="entry name" value="F-box_dom"/>
</dbReference>
<dbReference type="PANTHER" id="PTHR31111:SF136">
    <property type="entry name" value="F-BOX ASSOCIATED DOMAIN-CONTAINING PROTEIN"/>
    <property type="match status" value="1"/>
</dbReference>
<name>A0A4V3WQL5_CAMSN</name>
<proteinExistence type="predicted"/>
<evidence type="ECO:0000313" key="2">
    <source>
        <dbReference type="EMBL" id="THG20697.1"/>
    </source>
</evidence>
<dbReference type="InterPro" id="IPR036047">
    <property type="entry name" value="F-box-like_dom_sf"/>
</dbReference>
<dbReference type="AlphaFoldDB" id="A0A4V3WQL5"/>
<dbReference type="SUPFAM" id="SSF81383">
    <property type="entry name" value="F-box domain"/>
    <property type="match status" value="1"/>
</dbReference>